<comment type="caution">
    <text evidence="6">The sequence shown here is derived from an EMBL/GenBank/DDBJ whole genome shotgun (WGS) entry which is preliminary data.</text>
</comment>
<dbReference type="InterPro" id="IPR011992">
    <property type="entry name" value="EF-hand-dom_pair"/>
</dbReference>
<feature type="domain" description="Ion transport" evidence="5">
    <location>
        <begin position="420"/>
        <end position="666"/>
    </location>
</feature>
<feature type="domain" description="Ion transport" evidence="5">
    <location>
        <begin position="115"/>
        <end position="308"/>
    </location>
</feature>
<keyword evidence="4" id="KW-0472">Membrane</keyword>
<dbReference type="InterPro" id="IPR005821">
    <property type="entry name" value="Ion_trans_dom"/>
</dbReference>
<evidence type="ECO:0000256" key="2">
    <source>
        <dbReference type="ARBA" id="ARBA00022692"/>
    </source>
</evidence>
<dbReference type="EMBL" id="CAIIXF020000012">
    <property type="protein sequence ID" value="CAH1802030.1"/>
    <property type="molecule type" value="Genomic_DNA"/>
</dbReference>
<comment type="subcellular location">
    <subcellularLocation>
        <location evidence="1">Membrane</location>
        <topology evidence="1">Multi-pass membrane protein</topology>
    </subcellularLocation>
</comment>
<dbReference type="Gene3D" id="1.10.287.70">
    <property type="match status" value="2"/>
</dbReference>
<keyword evidence="7" id="KW-1185">Reference proteome</keyword>
<evidence type="ECO:0000256" key="1">
    <source>
        <dbReference type="ARBA" id="ARBA00004141"/>
    </source>
</evidence>
<dbReference type="PANTHER" id="PTHR46474:SF1">
    <property type="entry name" value="TWO PORE CHANNEL PROTEIN 1"/>
    <property type="match status" value="1"/>
</dbReference>
<sequence length="794" mass="93486">MGSTRLVQYEQFHDEQDVANEASNMATDIPANEDSDDSPEQRQHHWSLNYQEAAIYLEEGYNNDKFETHPQSQNALPIYLLTHRTWFYIVDFLASTLLLSLALIERPAVPLFKVPVWIHGSVELLCLFVIALELIMRLKWLGVKQFVKHVRTVVKTTTLTVMFAEAIVVLIRQQSHFRVTRAFRPIFLIDSHYCRGVRRFIRQVLQSMPPILDMLILLLFFMLIFSILGFYLFSPFDDPYFNHIETSFISLFVLLTTSNFPDVMMPSYSRSRWSAIFFIVYLAVELYFLMNLLLAVVYDTFTEITKKKLKKLLLHKREACQRAFRLLVTKQNPTRISLRHFVGVMKYFNRRLNKRDLYLCFKGLNISKTGEMNLDEFYHIYYVTKLKWGPEPTVGELWSTKICSPCCSTFIKAMNRLVTWRWFTWFIYFVIAVNFVWILAETIDISVDPDIKAQDYKISWYTLIFVAIYVVEMILKILGLGPKDYFTSGWNLFDFFVTMAALVGILGKLFNKNLYYIVILRPFRLLRLFKMKARYRDVLGTLFILLSQMMSLALAMILLYYFFAIVGMELFSKYDLRDCCKNTSVEDNYRYDNNSVFQGYYYLNNFENVLISGVTLFELTVVNNWYIIMEGYATVATSWSRIYFMLFYIVIMVVMNVVVAFILEAFIFRIQYRRQMSGDDIGDFSKIKVDVQLSHEELNMCLDKVQPLTSQYINCPTQTEPHRSVLRFRGERSASREDYSVKMYQEEVQQWVLEQQERLRAESAEMQDLSHVSHNVNGVSESEDNSLHARTITM</sequence>
<dbReference type="PANTHER" id="PTHR46474">
    <property type="entry name" value="TWO PORE CALCIUM CHANNEL PROTEIN 1"/>
    <property type="match status" value="1"/>
</dbReference>
<dbReference type="Proteomes" id="UP000749559">
    <property type="component" value="Unassembled WGS sequence"/>
</dbReference>
<evidence type="ECO:0000256" key="3">
    <source>
        <dbReference type="ARBA" id="ARBA00022989"/>
    </source>
</evidence>
<organism evidence="6 7">
    <name type="scientific">Owenia fusiformis</name>
    <name type="common">Polychaete worm</name>
    <dbReference type="NCBI Taxonomy" id="6347"/>
    <lineage>
        <taxon>Eukaryota</taxon>
        <taxon>Metazoa</taxon>
        <taxon>Spiralia</taxon>
        <taxon>Lophotrochozoa</taxon>
        <taxon>Annelida</taxon>
        <taxon>Polychaeta</taxon>
        <taxon>Sedentaria</taxon>
        <taxon>Canalipalpata</taxon>
        <taxon>Sabellida</taxon>
        <taxon>Oweniida</taxon>
        <taxon>Oweniidae</taxon>
        <taxon>Owenia</taxon>
    </lineage>
</organism>
<dbReference type="FunFam" id="1.10.287.70:FF:000062">
    <property type="entry name" value="Two pore calcium channel protein 1"/>
    <property type="match status" value="1"/>
</dbReference>
<accession>A0A8J1XLT9</accession>
<proteinExistence type="predicted"/>
<evidence type="ECO:0000313" key="7">
    <source>
        <dbReference type="Proteomes" id="UP000749559"/>
    </source>
</evidence>
<dbReference type="GO" id="GO:0005216">
    <property type="term" value="F:monoatomic ion channel activity"/>
    <property type="evidence" value="ECO:0007669"/>
    <property type="project" value="InterPro"/>
</dbReference>
<dbReference type="AlphaFoldDB" id="A0A8J1XLT9"/>
<dbReference type="SUPFAM" id="SSF81324">
    <property type="entry name" value="Voltage-gated potassium channels"/>
    <property type="match status" value="2"/>
</dbReference>
<dbReference type="InterPro" id="IPR028801">
    <property type="entry name" value="TPC1_animal"/>
</dbReference>
<evidence type="ECO:0000256" key="4">
    <source>
        <dbReference type="ARBA" id="ARBA00023136"/>
    </source>
</evidence>
<dbReference type="SUPFAM" id="SSF47473">
    <property type="entry name" value="EF-hand"/>
    <property type="match status" value="1"/>
</dbReference>
<dbReference type="GO" id="GO:0022832">
    <property type="term" value="F:voltage-gated channel activity"/>
    <property type="evidence" value="ECO:0007669"/>
    <property type="project" value="InterPro"/>
</dbReference>
<dbReference type="FunFam" id="1.10.287.70:FF:000439">
    <property type="entry name" value="Uncharacterized protein"/>
    <property type="match status" value="1"/>
</dbReference>
<evidence type="ECO:0000259" key="5">
    <source>
        <dbReference type="Pfam" id="PF00520"/>
    </source>
</evidence>
<gene>
    <name evidence="6" type="ORF">OFUS_LOCUS25752</name>
</gene>
<protein>
    <recommendedName>
        <fullName evidence="5">Ion transport domain-containing protein</fullName>
    </recommendedName>
</protein>
<dbReference type="GO" id="GO:0010008">
    <property type="term" value="C:endosome membrane"/>
    <property type="evidence" value="ECO:0007669"/>
    <property type="project" value="TreeGrafter"/>
</dbReference>
<dbReference type="GO" id="GO:0005765">
    <property type="term" value="C:lysosomal membrane"/>
    <property type="evidence" value="ECO:0007669"/>
    <property type="project" value="InterPro"/>
</dbReference>
<dbReference type="Gene3D" id="1.20.120.350">
    <property type="entry name" value="Voltage-gated potassium channels. Chain C"/>
    <property type="match status" value="1"/>
</dbReference>
<dbReference type="Pfam" id="PF00520">
    <property type="entry name" value="Ion_trans"/>
    <property type="match status" value="2"/>
</dbReference>
<evidence type="ECO:0000313" key="6">
    <source>
        <dbReference type="EMBL" id="CAH1802030.1"/>
    </source>
</evidence>
<reference evidence="6" key="1">
    <citation type="submission" date="2022-03" db="EMBL/GenBank/DDBJ databases">
        <authorList>
            <person name="Martin C."/>
        </authorList>
    </citation>
    <scope>NUCLEOTIDE SEQUENCE</scope>
</reference>
<dbReference type="InterPro" id="IPR027359">
    <property type="entry name" value="Volt_channel_dom_sf"/>
</dbReference>
<dbReference type="OrthoDB" id="10068803at2759"/>
<keyword evidence="3" id="KW-1133">Transmembrane helix</keyword>
<name>A0A8J1XLT9_OWEFU</name>
<keyword evidence="2" id="KW-0812">Transmembrane</keyword>